<sequence length="281" mass="32410">MDWGQMAYGAVLSAIFSGILGGILWTMKKKGKLSKNVSFVIFITLTVVWNIFYFEVIMKNNSLLINGNETVAFQWDTPVFLILKVKDPKVYGEFKELVSTLQKEGKNWDEILSEIAKKTVSLTNERILFAPDENVISHIKVVIEQMEVLQKISGEKCLHFVMPDLKKSLQVNFDMLKFFPKELYLRRVKTDEEMIMASYGEKQYQLSNESNELAFADFNAVIFDLIHNKYGNDFLLLESPESAYSNAEKSCELLIDMNKKIVELPPEKAARIYRYLISQIQ</sequence>
<evidence type="ECO:0000313" key="5">
    <source>
        <dbReference type="Proteomes" id="UP000224607"/>
    </source>
</evidence>
<proteinExistence type="predicted"/>
<organism evidence="3 4">
    <name type="scientific">Xenorhabdus mauleonii</name>
    <dbReference type="NCBI Taxonomy" id="351675"/>
    <lineage>
        <taxon>Bacteria</taxon>
        <taxon>Pseudomonadati</taxon>
        <taxon>Pseudomonadota</taxon>
        <taxon>Gammaproteobacteria</taxon>
        <taxon>Enterobacterales</taxon>
        <taxon>Morganellaceae</taxon>
        <taxon>Xenorhabdus</taxon>
    </lineage>
</organism>
<keyword evidence="1" id="KW-1133">Transmembrane helix</keyword>
<dbReference type="RefSeq" id="WP_092514054.1">
    <property type="nucleotide sequence ID" value="NZ_CAWNQB010000001.1"/>
</dbReference>
<protein>
    <submittedName>
        <fullName evidence="3">Uncharacterized protein</fullName>
    </submittedName>
</protein>
<gene>
    <name evidence="3" type="ORF">SAMN05421680_13216</name>
    <name evidence="2" type="ORF">Xmau_00726</name>
</gene>
<name>A0A1I3X5H0_9GAMM</name>
<keyword evidence="5" id="KW-1185">Reference proteome</keyword>
<evidence type="ECO:0000313" key="4">
    <source>
        <dbReference type="Proteomes" id="UP000198919"/>
    </source>
</evidence>
<keyword evidence="1" id="KW-0472">Membrane</keyword>
<dbReference type="AlphaFoldDB" id="A0A1I3X5H0"/>
<reference evidence="2 5" key="3">
    <citation type="journal article" date="2017" name="Nat. Microbiol.">
        <title>Natural product diversity associated with the nematode symbionts Photorhabdus and Xenorhabdus.</title>
        <authorList>
            <person name="Tobias N.J."/>
            <person name="Wolff H."/>
            <person name="Djahanschiri B."/>
            <person name="Grundmann F."/>
            <person name="Kronenwerth M."/>
            <person name="Shi Y.M."/>
            <person name="Simonyi S."/>
            <person name="Grun P."/>
            <person name="Shapiro-Ilan D."/>
            <person name="Pidot S.J."/>
            <person name="Stinear T.P."/>
            <person name="Ebersberger I."/>
            <person name="Bode H.B."/>
        </authorList>
    </citation>
    <scope>NUCLEOTIDE SEQUENCE [LARGE SCALE GENOMIC DNA]</scope>
    <source>
        <strain evidence="2 5">DSM 17908</strain>
    </source>
</reference>
<dbReference type="OrthoDB" id="6448168at2"/>
<accession>A0A1I3X5H0</accession>
<reference evidence="3" key="1">
    <citation type="submission" date="2016-10" db="EMBL/GenBank/DDBJ databases">
        <authorList>
            <person name="de Groot N.N."/>
        </authorList>
    </citation>
    <scope>NUCLEOTIDE SEQUENCE [LARGE SCALE GENOMIC DNA]</scope>
    <source>
        <strain evidence="3">DSM 17908</strain>
    </source>
</reference>
<dbReference type="Proteomes" id="UP000198919">
    <property type="component" value="Unassembled WGS sequence"/>
</dbReference>
<evidence type="ECO:0000256" key="1">
    <source>
        <dbReference type="SAM" id="Phobius"/>
    </source>
</evidence>
<feature type="transmembrane region" description="Helical" evidence="1">
    <location>
        <begin position="37"/>
        <end position="54"/>
    </location>
</feature>
<dbReference type="EMBL" id="NITY01000001">
    <property type="protein sequence ID" value="PHM46316.1"/>
    <property type="molecule type" value="Genomic_DNA"/>
</dbReference>
<reference evidence="4" key="2">
    <citation type="submission" date="2016-10" db="EMBL/GenBank/DDBJ databases">
        <authorList>
            <person name="Varghese N."/>
            <person name="Submissions S."/>
        </authorList>
    </citation>
    <scope>NUCLEOTIDE SEQUENCE [LARGE SCALE GENOMIC DNA]</scope>
    <source>
        <strain evidence="4">DSM 17908</strain>
    </source>
</reference>
<evidence type="ECO:0000313" key="2">
    <source>
        <dbReference type="EMBL" id="PHM46316.1"/>
    </source>
</evidence>
<dbReference type="Proteomes" id="UP000224607">
    <property type="component" value="Unassembled WGS sequence"/>
</dbReference>
<keyword evidence="1" id="KW-0812">Transmembrane</keyword>
<dbReference type="EMBL" id="FORG01000032">
    <property type="protein sequence ID" value="SFK15082.1"/>
    <property type="molecule type" value="Genomic_DNA"/>
</dbReference>
<evidence type="ECO:0000313" key="3">
    <source>
        <dbReference type="EMBL" id="SFK15082.1"/>
    </source>
</evidence>
<feature type="transmembrane region" description="Helical" evidence="1">
    <location>
        <begin position="6"/>
        <end position="25"/>
    </location>
</feature>